<accession>A0ABD5YV34</accession>
<dbReference type="EMBL" id="JBHTAX010000004">
    <property type="protein sequence ID" value="MFC7192267.1"/>
    <property type="molecule type" value="Genomic_DNA"/>
</dbReference>
<proteinExistence type="predicted"/>
<evidence type="ECO:0008006" key="3">
    <source>
        <dbReference type="Google" id="ProtNLM"/>
    </source>
</evidence>
<evidence type="ECO:0000313" key="2">
    <source>
        <dbReference type="Proteomes" id="UP001596417"/>
    </source>
</evidence>
<evidence type="ECO:0000313" key="1">
    <source>
        <dbReference type="EMBL" id="MFC7192267.1"/>
    </source>
</evidence>
<dbReference type="GeneID" id="76201938"/>
<reference evidence="1 2" key="1">
    <citation type="journal article" date="2019" name="Int. J. Syst. Evol. Microbiol.">
        <title>The Global Catalogue of Microorganisms (GCM) 10K type strain sequencing project: providing services to taxonomists for standard genome sequencing and annotation.</title>
        <authorList>
            <consortium name="The Broad Institute Genomics Platform"/>
            <consortium name="The Broad Institute Genome Sequencing Center for Infectious Disease"/>
            <person name="Wu L."/>
            <person name="Ma J."/>
        </authorList>
    </citation>
    <scope>NUCLEOTIDE SEQUENCE [LARGE SCALE GENOMIC DNA]</scope>
    <source>
        <strain evidence="1 2">RDMS1</strain>
    </source>
</reference>
<dbReference type="AlphaFoldDB" id="A0ABD5YV34"/>
<protein>
    <recommendedName>
        <fullName evidence="3">DUF2250 domain-containing protein</fullName>
    </recommendedName>
</protein>
<gene>
    <name evidence="1" type="ORF">ACFQL7_22250</name>
</gene>
<comment type="caution">
    <text evidence="1">The sequence shown here is derived from an EMBL/GenBank/DDBJ whole genome shotgun (WGS) entry which is preliminary data.</text>
</comment>
<name>A0ABD5YV34_9EURY</name>
<organism evidence="1 2">
    <name type="scientific">Halocatena marina</name>
    <dbReference type="NCBI Taxonomy" id="2934937"/>
    <lineage>
        <taxon>Archaea</taxon>
        <taxon>Methanobacteriati</taxon>
        <taxon>Methanobacteriota</taxon>
        <taxon>Stenosarchaea group</taxon>
        <taxon>Halobacteria</taxon>
        <taxon>Halobacteriales</taxon>
        <taxon>Natronomonadaceae</taxon>
        <taxon>Halocatena</taxon>
    </lineage>
</organism>
<dbReference type="RefSeq" id="WP_248909860.1">
    <property type="nucleotide sequence ID" value="NZ_CP109980.1"/>
</dbReference>
<keyword evidence="2" id="KW-1185">Reference proteome</keyword>
<sequence length="214" mass="24458">MAEETSSDIEDSIGLYLRVLDIFGTDSFESDLLIEQLLEDDVSHVTDGHEIEHHLDVLVEQGVLNRGDGQYRVRCTPEEDLSTWRERTCSAETIYRLIHQAKRQREGELNGNAVEVFEYKGEAFVSILANEKTTLPDLVTTMTERLGQSSTYEGIVLRSPAAQLGHVQQLTDKLCNEKRIADTDLSYHFEKVASNIRGEHKDDLEYRLYLRAIR</sequence>
<dbReference type="Proteomes" id="UP001596417">
    <property type="component" value="Unassembled WGS sequence"/>
</dbReference>